<dbReference type="EMBL" id="MT919240">
    <property type="protein sequence ID" value="QOY46344.1"/>
    <property type="molecule type" value="Genomic_DNA"/>
</dbReference>
<sequence>MIDEIVSDKNIQIPNPTYIKPLQSKRSSWKNQRKSLFFFCKEFFQKFFSPLSFQKSARSTFVLTSQSFYTRKPKYISYLIQTLFFCGSIVIMRKISAYPQKPVNNIKIRLIGPNRLTNGMAKYITKFCFRQSSNLRNNWNYCIKPFHNHFYLKSILQHLISYHSKIGPNTLKIAQKVKSMLGLLVYMDRSWSRPNIKMTLPKIDKIVFPFIYQKRSILSNQNGFSLISNIMHESILKECLGISTILNRYFYKMFYFFIEKNSLKKNAKIFLSYLRGFVTLKKKDRFIFPYILIILEQKKSWITFSKKSRNPFFWSKNTIPIIIIRKKKPLLMKERDIFYPISKDLNQDFQVDRIGYSYISLMILIYQFIFEKGKNGMNCSQIIIRFYDFEFPLGRYTKLYGKYNLHDDNKTFLYYLRIKMIVITHKRIFVRIVSKNDEMSLLIHSSNLTFYNLLTKFIVITDIFYKNGPMTTSLSVNGFPEKKRVKGVLVSRSMEFLICSRFL</sequence>
<organism evidence="2">
    <name type="scientific">Mucuna pruriens</name>
    <name type="common">Velvet bean</name>
    <name type="synonym">Dolichos pruriens</name>
    <dbReference type="NCBI Taxonomy" id="157652"/>
    <lineage>
        <taxon>Eukaryota</taxon>
        <taxon>Viridiplantae</taxon>
        <taxon>Streptophyta</taxon>
        <taxon>Embryophyta</taxon>
        <taxon>Tracheophyta</taxon>
        <taxon>Spermatophyta</taxon>
        <taxon>Magnoliopsida</taxon>
        <taxon>eudicotyledons</taxon>
        <taxon>Gunneridae</taxon>
        <taxon>Pentapetalae</taxon>
        <taxon>rosids</taxon>
        <taxon>fabids</taxon>
        <taxon>Fabales</taxon>
        <taxon>Fabaceae</taxon>
        <taxon>Papilionoideae</taxon>
        <taxon>50 kb inversion clade</taxon>
        <taxon>NPAAA clade</taxon>
        <taxon>indigoferoid/millettioid clade</taxon>
        <taxon>Phaseoleae</taxon>
        <taxon>Mucuna</taxon>
    </lineage>
</organism>
<dbReference type="AlphaFoldDB" id="A0A872ZPQ1"/>
<keyword evidence="1" id="KW-0472">Membrane</keyword>
<feature type="transmembrane region" description="Helical" evidence="1">
    <location>
        <begin position="75"/>
        <end position="92"/>
    </location>
</feature>
<proteinExistence type="predicted"/>
<protein>
    <submittedName>
        <fullName evidence="2">Maturase K</fullName>
    </submittedName>
</protein>
<reference evidence="2" key="1">
    <citation type="submission" date="2020-08" db="EMBL/GenBank/DDBJ databases">
        <title>Complete chloroplast genome sequence of Mucuna prurien and its phylogenetic position.</title>
        <authorList>
            <person name="Yuan X.X."/>
        </authorList>
    </citation>
    <scope>NUCLEOTIDE SEQUENCE</scope>
</reference>
<evidence type="ECO:0000313" key="2">
    <source>
        <dbReference type="EMBL" id="QOY46344.1"/>
    </source>
</evidence>
<evidence type="ECO:0000256" key="1">
    <source>
        <dbReference type="SAM" id="Phobius"/>
    </source>
</evidence>
<dbReference type="GeneID" id="63645435"/>
<keyword evidence="1" id="KW-0812">Transmembrane</keyword>
<keyword evidence="2" id="KW-0934">Plastid</keyword>
<keyword evidence="1" id="KW-1133">Transmembrane helix</keyword>
<dbReference type="RefSeq" id="YP_010039870.1">
    <property type="nucleotide sequence ID" value="NC_054176.1"/>
</dbReference>
<name>A0A872ZPQ1_MUCPR</name>
<gene>
    <name evidence="2" type="primary">matK</name>
</gene>
<geneLocation type="plastid" evidence="2"/>
<accession>A0A872ZPQ1</accession>